<keyword evidence="3" id="KW-1185">Reference proteome</keyword>
<dbReference type="Proteomes" id="UP001526430">
    <property type="component" value="Unassembled WGS sequence"/>
</dbReference>
<dbReference type="EMBL" id="JAPFQI010000011">
    <property type="protein sequence ID" value="MCW8086773.1"/>
    <property type="molecule type" value="Genomic_DNA"/>
</dbReference>
<dbReference type="SUPFAM" id="SSF53795">
    <property type="entry name" value="PEP carboxykinase-like"/>
    <property type="match status" value="1"/>
</dbReference>
<feature type="domain" description="HPr kinase/phosphorylase C-terminal" evidence="1">
    <location>
        <begin position="2"/>
        <end position="74"/>
    </location>
</feature>
<dbReference type="Gene3D" id="3.40.50.300">
    <property type="entry name" value="P-loop containing nucleotide triphosphate hydrolases"/>
    <property type="match status" value="1"/>
</dbReference>
<evidence type="ECO:0000313" key="2">
    <source>
        <dbReference type="EMBL" id="MCW8086773.1"/>
    </source>
</evidence>
<dbReference type="InterPro" id="IPR027417">
    <property type="entry name" value="P-loop_NTPase"/>
</dbReference>
<evidence type="ECO:0000313" key="3">
    <source>
        <dbReference type="Proteomes" id="UP001526430"/>
    </source>
</evidence>
<protein>
    <recommendedName>
        <fullName evidence="1">HPr kinase/phosphorylase C-terminal domain-containing protein</fullName>
    </recommendedName>
</protein>
<comment type="caution">
    <text evidence="2">The sequence shown here is derived from an EMBL/GenBank/DDBJ whole genome shotgun (WGS) entry which is preliminary data.</text>
</comment>
<sequence length="148" mass="15163">MTLHGSAVALDGEGILLLAPPGSGKSDLVLRLLEGGWRLVADDQVALRRSGDALLAAPPPALAGMLELRGLGLVSGLAWAEAPLHLVARLQPEEAIPRLPSPETWEADGVRLPLVALDGRAASAPARLRAALDVARGRLGMVAGALAA</sequence>
<organism evidence="2 3">
    <name type="scientific">Sabulicella glaciei</name>
    <dbReference type="NCBI Taxonomy" id="2984948"/>
    <lineage>
        <taxon>Bacteria</taxon>
        <taxon>Pseudomonadati</taxon>
        <taxon>Pseudomonadota</taxon>
        <taxon>Alphaproteobacteria</taxon>
        <taxon>Acetobacterales</taxon>
        <taxon>Acetobacteraceae</taxon>
        <taxon>Sabulicella</taxon>
    </lineage>
</organism>
<proteinExistence type="predicted"/>
<gene>
    <name evidence="2" type="ORF">OF850_14145</name>
</gene>
<accession>A0ABT3NXB7</accession>
<dbReference type="InterPro" id="IPR011104">
    <property type="entry name" value="Hpr_kin/Pase_C"/>
</dbReference>
<reference evidence="2 3" key="1">
    <citation type="submission" date="2022-10" db="EMBL/GenBank/DDBJ databases">
        <title>Roseococcus glaciei nov., sp. nov., isolated from glacier.</title>
        <authorList>
            <person name="Liu Q."/>
            <person name="Xin Y.-H."/>
        </authorList>
    </citation>
    <scope>NUCLEOTIDE SEQUENCE [LARGE SCALE GENOMIC DNA]</scope>
    <source>
        <strain evidence="2 3">MDT2-1-1</strain>
    </source>
</reference>
<dbReference type="Pfam" id="PF07475">
    <property type="entry name" value="Hpr_kinase_C"/>
    <property type="match status" value="1"/>
</dbReference>
<evidence type="ECO:0000259" key="1">
    <source>
        <dbReference type="Pfam" id="PF07475"/>
    </source>
</evidence>
<name>A0ABT3NXB7_9PROT</name>
<dbReference type="RefSeq" id="WP_301590899.1">
    <property type="nucleotide sequence ID" value="NZ_JAPFQI010000011.1"/>
</dbReference>